<organism evidence="1 2">
    <name type="scientific">Rhodococcus phage AngryOrchard</name>
    <dbReference type="NCBI Taxonomy" id="1955425"/>
    <lineage>
        <taxon>Viruses</taxon>
        <taxon>Duplodnaviria</taxon>
        <taxon>Heunggongvirae</taxon>
        <taxon>Uroviricota</taxon>
        <taxon>Caudoviricetes</taxon>
        <taxon>Rerduovirus</taxon>
        <taxon>Rhodococcus virus Takoda</taxon>
    </lineage>
</organism>
<gene>
    <name evidence="1" type="ORF">SEA_ANGRYORCHARD_63</name>
</gene>
<sequence length="158" mass="18003">MPGDLTIDNQVSRVDRQFHNQGEIMLHPDLYDLFRNASLNPGWFTLEAGECDAPTGFFALAEIRPDEADIWTELFTIEGMKYGVTEEEMVGVYLYRQNSDGIGSVQKFDSATEARAAFYELWVELDDWEASLENEAWAMNLGEYVPLVTAGEFTEHYV</sequence>
<evidence type="ECO:0000313" key="1">
    <source>
        <dbReference type="EMBL" id="AQP30925.1"/>
    </source>
</evidence>
<reference evidence="2" key="1">
    <citation type="submission" date="2017-01" db="EMBL/GenBank/DDBJ databases">
        <authorList>
            <person name="Mah S.A."/>
            <person name="Swanson W.J."/>
            <person name="Moy G.W."/>
            <person name="Vacquier V.D."/>
        </authorList>
    </citation>
    <scope>NUCLEOTIDE SEQUENCE [LARGE SCALE GENOMIC DNA]</scope>
</reference>
<proteinExistence type="predicted"/>
<accession>A0A1S5VY63</accession>
<name>A0A1S5VY63_9CAUD</name>
<evidence type="ECO:0000313" key="2">
    <source>
        <dbReference type="Proteomes" id="UP000223433"/>
    </source>
</evidence>
<dbReference type="Proteomes" id="UP000223433">
    <property type="component" value="Segment"/>
</dbReference>
<protein>
    <submittedName>
        <fullName evidence="1">Uncharacterized protein</fullName>
    </submittedName>
</protein>
<dbReference type="EMBL" id="KY549153">
    <property type="protein sequence ID" value="AQP30925.1"/>
    <property type="molecule type" value="Genomic_DNA"/>
</dbReference>